<comment type="caution">
    <text evidence="7">The sequence shown here is derived from an EMBL/GenBank/DDBJ whole genome shotgun (WGS) entry which is preliminary data.</text>
</comment>
<accession>A0A9P7Z6F9</accession>
<reference evidence="7" key="1">
    <citation type="journal article" date="2021" name="IMA Fungus">
        <title>Genomic characterization of three marine fungi, including Emericellopsis atlantica sp. nov. with signatures of a generalist lifestyle and marine biomass degradation.</title>
        <authorList>
            <person name="Hagestad O.C."/>
            <person name="Hou L."/>
            <person name="Andersen J.H."/>
            <person name="Hansen E.H."/>
            <person name="Altermark B."/>
            <person name="Li C."/>
            <person name="Kuhnert E."/>
            <person name="Cox R.J."/>
            <person name="Crous P.W."/>
            <person name="Spatafora J.W."/>
            <person name="Lail K."/>
            <person name="Amirebrahimi M."/>
            <person name="Lipzen A."/>
            <person name="Pangilinan J."/>
            <person name="Andreopoulos W."/>
            <person name="Hayes R.D."/>
            <person name="Ng V."/>
            <person name="Grigoriev I.V."/>
            <person name="Jackson S.A."/>
            <person name="Sutton T.D.S."/>
            <person name="Dobson A.D.W."/>
            <person name="Rama T."/>
        </authorList>
    </citation>
    <scope>NUCLEOTIDE SEQUENCE</scope>
    <source>
        <strain evidence="7">TRa3180A</strain>
    </source>
</reference>
<keyword evidence="3" id="KW-0812">Transmembrane</keyword>
<evidence type="ECO:0000256" key="1">
    <source>
        <dbReference type="ARBA" id="ARBA00004232"/>
    </source>
</evidence>
<dbReference type="InterPro" id="IPR016024">
    <property type="entry name" value="ARM-type_fold"/>
</dbReference>
<proteinExistence type="inferred from homology"/>
<evidence type="ECO:0000256" key="4">
    <source>
        <dbReference type="ARBA" id="ARBA00022989"/>
    </source>
</evidence>
<evidence type="ECO:0000313" key="8">
    <source>
        <dbReference type="Proteomes" id="UP000887226"/>
    </source>
</evidence>
<dbReference type="OrthoDB" id="10263185at2759"/>
<comment type="subcellular location">
    <subcellularLocation>
        <location evidence="1">Nucleus membrane</location>
        <topology evidence="1">Multi-pass membrane protein</topology>
    </subcellularLocation>
</comment>
<dbReference type="GO" id="GO:0031965">
    <property type="term" value="C:nuclear membrane"/>
    <property type="evidence" value="ECO:0007669"/>
    <property type="project" value="UniProtKB-SubCell"/>
</dbReference>
<evidence type="ECO:0000256" key="2">
    <source>
        <dbReference type="ARBA" id="ARBA00007797"/>
    </source>
</evidence>
<sequence>MSAATASKGLSIKRKRTASKEKSIKRARSESVEEEDLQAQILDLEEEVLKSKKNYNNIAKLIQILQGDTEDGDVLVVAAISLCRVFTRLMVSGEMAKSPKALEKEVILVRWLRERYMEYKSALLVLLGEEGVESNALTLCMRLLKTEGEHLYGVNYNFPTTFLTDILHVLLTTENDGSTRQEFSQKFVEEYDDIRFYTFDVIEKLIKGPKPSSNVDMFDTAIEILRAIESVPEDKEELEDFYIKAPVKKSHGLYSLAQHKKRAQGAWLALTNREISKEQRKVVLGLMRDSIAPWFTKPELLMDFLADSYDSGGSTSLLALSGVYFLIQEKNLDYPSFFKKLYSLLDRDILSSKHRSRFLRLLDTFLGSTHLPAALVASFLKRLSRLTLNAPPSGIVPIIPWIYNMLKKHPSCTFMVHRVPRNVTARELLESQGMSDPFSMEEEDPMETNAIESCLWEIVTLQSHFHPNVASLAKIISEQFTKHAYNLEDFLDHNSTTMLASHLSKTLKREPDVEFEIPKKIFLKHNIESGLKDGLVGSLWEM</sequence>
<keyword evidence="8" id="KW-1185">Reference proteome</keyword>
<evidence type="ECO:0000256" key="3">
    <source>
        <dbReference type="ARBA" id="ARBA00022692"/>
    </source>
</evidence>
<comment type="similarity">
    <text evidence="2">Belongs to the CBF/MAK21 family.</text>
</comment>
<keyword evidence="4" id="KW-1133">Transmembrane helix</keyword>
<dbReference type="PANTHER" id="PTHR12455">
    <property type="entry name" value="NUCLEOLAR COMPLEX PROTEIN 4"/>
    <property type="match status" value="1"/>
</dbReference>
<dbReference type="Proteomes" id="UP000887226">
    <property type="component" value="Unassembled WGS sequence"/>
</dbReference>
<gene>
    <name evidence="7" type="ORF">BJ878DRAFT_499096</name>
</gene>
<dbReference type="EMBL" id="MU253823">
    <property type="protein sequence ID" value="KAG9245957.1"/>
    <property type="molecule type" value="Genomic_DNA"/>
</dbReference>
<protein>
    <submittedName>
        <fullName evidence="7">Nucleolar complex protein-like protein</fullName>
    </submittedName>
</protein>
<dbReference type="AlphaFoldDB" id="A0A9P7Z6F9"/>
<evidence type="ECO:0000256" key="5">
    <source>
        <dbReference type="SAM" id="MobiDB-lite"/>
    </source>
</evidence>
<name>A0A9P7Z6F9_9HELO</name>
<dbReference type="InterPro" id="IPR005612">
    <property type="entry name" value="CCAAT-binding_factor"/>
</dbReference>
<dbReference type="GO" id="GO:0032040">
    <property type="term" value="C:small-subunit processome"/>
    <property type="evidence" value="ECO:0007669"/>
    <property type="project" value="TreeGrafter"/>
</dbReference>
<dbReference type="GO" id="GO:0042254">
    <property type="term" value="P:ribosome biogenesis"/>
    <property type="evidence" value="ECO:0007669"/>
    <property type="project" value="InterPro"/>
</dbReference>
<dbReference type="SUPFAM" id="SSF48371">
    <property type="entry name" value="ARM repeat"/>
    <property type="match status" value="1"/>
</dbReference>
<feature type="compositionally biased region" description="Basic and acidic residues" evidence="5">
    <location>
        <begin position="18"/>
        <end position="31"/>
    </location>
</feature>
<feature type="region of interest" description="Disordered" evidence="5">
    <location>
        <begin position="1"/>
        <end position="32"/>
    </location>
</feature>
<dbReference type="GO" id="GO:0030692">
    <property type="term" value="C:Noc4p-Nop14p complex"/>
    <property type="evidence" value="ECO:0007669"/>
    <property type="project" value="TreeGrafter"/>
</dbReference>
<dbReference type="InterPro" id="IPR027193">
    <property type="entry name" value="Noc4"/>
</dbReference>
<dbReference type="Pfam" id="PF03914">
    <property type="entry name" value="CBF"/>
    <property type="match status" value="1"/>
</dbReference>
<evidence type="ECO:0000259" key="6">
    <source>
        <dbReference type="Pfam" id="PF03914"/>
    </source>
</evidence>
<organism evidence="7 8">
    <name type="scientific">Calycina marina</name>
    <dbReference type="NCBI Taxonomy" id="1763456"/>
    <lineage>
        <taxon>Eukaryota</taxon>
        <taxon>Fungi</taxon>
        <taxon>Dikarya</taxon>
        <taxon>Ascomycota</taxon>
        <taxon>Pezizomycotina</taxon>
        <taxon>Leotiomycetes</taxon>
        <taxon>Helotiales</taxon>
        <taxon>Pezizellaceae</taxon>
        <taxon>Calycina</taxon>
    </lineage>
</organism>
<keyword evidence="4" id="KW-0472">Membrane</keyword>
<evidence type="ECO:0000313" key="7">
    <source>
        <dbReference type="EMBL" id="KAG9245957.1"/>
    </source>
</evidence>
<dbReference type="PANTHER" id="PTHR12455:SF0">
    <property type="entry name" value="NUCLEOLAR COMPLEX PROTEIN 4 HOMOLOG"/>
    <property type="match status" value="1"/>
</dbReference>
<feature type="domain" description="CCAAT-binding factor" evidence="6">
    <location>
        <begin position="316"/>
        <end position="473"/>
    </location>
</feature>